<name>A0ABT6ZCY2_9MICO</name>
<keyword evidence="2" id="KW-0812">Transmembrane</keyword>
<sequence>MEPWTFGTPWVVAFGAALVEFWWIAPAAAGAGAAGVLGVRRSRSTKARRLGVTAARLELQQARTDSITARASAKVAQAEVARVEAERAAGKATAADVHAARRALDVAARARTAAAAHIRVARARIGVERAAVPARGTDPVHLPLARTMAAHDAVAARWIEYETDAARRIAFPAMSDARVPTTAEFLRLDAEARTLRPATPRTRVSPADYTAYRGVVDRLARAFDAAEHEAWRLAGRRPDDAPPEPPTMTQRWTTTATEAITRSAEGLARAAEAAASALDAHRDRRDRPGK</sequence>
<feature type="compositionally biased region" description="Basic and acidic residues" evidence="1">
    <location>
        <begin position="279"/>
        <end position="290"/>
    </location>
</feature>
<dbReference type="RefSeq" id="WP_283715534.1">
    <property type="nucleotide sequence ID" value="NZ_JASJND010000004.1"/>
</dbReference>
<proteinExistence type="predicted"/>
<protein>
    <submittedName>
        <fullName evidence="3">Uncharacterized protein</fullName>
    </submittedName>
</protein>
<reference evidence="3 4" key="1">
    <citation type="submission" date="2023-05" db="EMBL/GenBank/DDBJ databases">
        <title>Microbacterium dauci sp.nov., Isolated from Carrot Rhizosphere Soil.</title>
        <authorList>
            <person name="Xiao Z."/>
            <person name="Zheng J."/>
        </authorList>
    </citation>
    <scope>NUCLEOTIDE SEQUENCE [LARGE SCALE GENOMIC DNA]</scope>
    <source>
        <strain evidence="3 4">LX3-4</strain>
    </source>
</reference>
<accession>A0ABT6ZCY2</accession>
<dbReference type="Proteomes" id="UP001321481">
    <property type="component" value="Unassembled WGS sequence"/>
</dbReference>
<evidence type="ECO:0000256" key="2">
    <source>
        <dbReference type="SAM" id="Phobius"/>
    </source>
</evidence>
<keyword evidence="2" id="KW-1133">Transmembrane helix</keyword>
<comment type="caution">
    <text evidence="3">The sequence shown here is derived from an EMBL/GenBank/DDBJ whole genome shotgun (WGS) entry which is preliminary data.</text>
</comment>
<feature type="region of interest" description="Disordered" evidence="1">
    <location>
        <begin position="266"/>
        <end position="290"/>
    </location>
</feature>
<evidence type="ECO:0000256" key="1">
    <source>
        <dbReference type="SAM" id="MobiDB-lite"/>
    </source>
</evidence>
<dbReference type="EMBL" id="JASJND010000004">
    <property type="protein sequence ID" value="MDJ1113999.1"/>
    <property type="molecule type" value="Genomic_DNA"/>
</dbReference>
<keyword evidence="2" id="KW-0472">Membrane</keyword>
<evidence type="ECO:0000313" key="4">
    <source>
        <dbReference type="Proteomes" id="UP001321481"/>
    </source>
</evidence>
<gene>
    <name evidence="3" type="ORF">QNI14_05995</name>
</gene>
<feature type="compositionally biased region" description="Low complexity" evidence="1">
    <location>
        <begin position="266"/>
        <end position="278"/>
    </location>
</feature>
<keyword evidence="4" id="KW-1185">Reference proteome</keyword>
<evidence type="ECO:0000313" key="3">
    <source>
        <dbReference type="EMBL" id="MDJ1113999.1"/>
    </source>
</evidence>
<feature type="transmembrane region" description="Helical" evidence="2">
    <location>
        <begin position="12"/>
        <end position="39"/>
    </location>
</feature>
<organism evidence="3 4">
    <name type="scientific">Microbacterium dauci</name>
    <dbReference type="NCBI Taxonomy" id="3048008"/>
    <lineage>
        <taxon>Bacteria</taxon>
        <taxon>Bacillati</taxon>
        <taxon>Actinomycetota</taxon>
        <taxon>Actinomycetes</taxon>
        <taxon>Micrococcales</taxon>
        <taxon>Microbacteriaceae</taxon>
        <taxon>Microbacterium</taxon>
    </lineage>
</organism>